<name>A0A7W8NNA4_9DEIO</name>
<accession>A0A7W8NNA4</accession>
<dbReference type="Proteomes" id="UP000619376">
    <property type="component" value="Unassembled WGS sequence"/>
</dbReference>
<evidence type="ECO:0000313" key="3">
    <source>
        <dbReference type="EMBL" id="GHF28576.1"/>
    </source>
</evidence>
<evidence type="ECO:0000259" key="2">
    <source>
        <dbReference type="SMART" id="SM00909"/>
    </source>
</evidence>
<organism evidence="4 5">
    <name type="scientific">Deinococcus metalli</name>
    <dbReference type="NCBI Taxonomy" id="1141878"/>
    <lineage>
        <taxon>Bacteria</taxon>
        <taxon>Thermotogati</taxon>
        <taxon>Deinococcota</taxon>
        <taxon>Deinococci</taxon>
        <taxon>Deinococcales</taxon>
        <taxon>Deinococcaceae</taxon>
        <taxon>Deinococcus</taxon>
    </lineage>
</organism>
<keyword evidence="6" id="KW-1185">Reference proteome</keyword>
<reference evidence="3" key="1">
    <citation type="journal article" date="2014" name="Int. J. Syst. Evol. Microbiol.">
        <title>Complete genome of a new Firmicutes species belonging to the dominant human colonic microbiota ('Ruminococcus bicirculans') reveals two chromosomes and a selective capacity to utilize plant glucans.</title>
        <authorList>
            <consortium name="NISC Comparative Sequencing Program"/>
            <person name="Wegmann U."/>
            <person name="Louis P."/>
            <person name="Goesmann A."/>
            <person name="Henrissat B."/>
            <person name="Duncan S.H."/>
            <person name="Flint H.J."/>
        </authorList>
    </citation>
    <scope>NUCLEOTIDE SEQUENCE</scope>
    <source>
        <strain evidence="3">CGMCC 1.18437</strain>
    </source>
</reference>
<feature type="signal peptide" evidence="1">
    <location>
        <begin position="1"/>
        <end position="22"/>
    </location>
</feature>
<reference evidence="4 5" key="3">
    <citation type="submission" date="2020-08" db="EMBL/GenBank/DDBJ databases">
        <title>Genomic Encyclopedia of Type Strains, Phase IV (KMG-IV): sequencing the most valuable type-strain genomes for metagenomic binning, comparative biology and taxonomic classification.</title>
        <authorList>
            <person name="Goeker M."/>
        </authorList>
    </citation>
    <scope>NUCLEOTIDE SEQUENCE [LARGE SCALE GENOMIC DNA]</scope>
    <source>
        <strain evidence="4 5">DSM 27521</strain>
    </source>
</reference>
<feature type="chain" id="PRO_5030657743" description="GerMN domain-containing protein" evidence="1">
    <location>
        <begin position="23"/>
        <end position="181"/>
    </location>
</feature>
<gene>
    <name evidence="3" type="ORF">GCM10017781_00650</name>
    <name evidence="4" type="ORF">HNQ07_000975</name>
</gene>
<evidence type="ECO:0000313" key="4">
    <source>
        <dbReference type="EMBL" id="MBB5375531.1"/>
    </source>
</evidence>
<protein>
    <recommendedName>
        <fullName evidence="2">GerMN domain-containing protein</fullName>
    </recommendedName>
</protein>
<comment type="caution">
    <text evidence="4">The sequence shown here is derived from an EMBL/GenBank/DDBJ whole genome shotgun (WGS) entry which is preliminary data.</text>
</comment>
<evidence type="ECO:0000256" key="1">
    <source>
        <dbReference type="SAM" id="SignalP"/>
    </source>
</evidence>
<keyword evidence="1" id="KW-0732">Signal</keyword>
<proteinExistence type="predicted"/>
<dbReference type="EMBL" id="JACHFK010000001">
    <property type="protein sequence ID" value="MBB5375531.1"/>
    <property type="molecule type" value="Genomic_DNA"/>
</dbReference>
<dbReference type="Pfam" id="PF10646">
    <property type="entry name" value="Germane"/>
    <property type="match status" value="1"/>
</dbReference>
<feature type="domain" description="GerMN" evidence="2">
    <location>
        <begin position="79"/>
        <end position="165"/>
    </location>
</feature>
<dbReference type="AlphaFoldDB" id="A0A7W8NNA4"/>
<evidence type="ECO:0000313" key="6">
    <source>
        <dbReference type="Proteomes" id="UP000619376"/>
    </source>
</evidence>
<dbReference type="InterPro" id="IPR019606">
    <property type="entry name" value="GerMN"/>
</dbReference>
<dbReference type="EMBL" id="BNAJ01000001">
    <property type="protein sequence ID" value="GHF28576.1"/>
    <property type="molecule type" value="Genomic_DNA"/>
</dbReference>
<sequence length="181" mass="19728">MRRVFSLFNVLCAALLAVAVLAQQAVQRVPPTPALPNNPLQTERTAQSVKVYFTDAQVQRLLPETRTVQVTQRTPSAVAQAALAVWAAGPAQSGHLGAVPKGTPAPKVYLRGAHYYVDLPAAYKNLRYGTSGERMLLCTITRTLLDTRGQDVSFVLSGQPVETLGHMDLREPFTRQDCADQ</sequence>
<dbReference type="Proteomes" id="UP000539473">
    <property type="component" value="Unassembled WGS sequence"/>
</dbReference>
<dbReference type="SMART" id="SM00909">
    <property type="entry name" value="Germane"/>
    <property type="match status" value="1"/>
</dbReference>
<evidence type="ECO:0000313" key="5">
    <source>
        <dbReference type="Proteomes" id="UP000539473"/>
    </source>
</evidence>
<reference evidence="6" key="2">
    <citation type="journal article" date="2019" name="Int. J. Syst. Evol. Microbiol.">
        <title>The Global Catalogue of Microorganisms (GCM) 10K type strain sequencing project: providing services to taxonomists for standard genome sequencing and annotation.</title>
        <authorList>
            <consortium name="The Broad Institute Genomics Platform"/>
            <consortium name="The Broad Institute Genome Sequencing Center for Infectious Disease"/>
            <person name="Wu L."/>
            <person name="Ma J."/>
        </authorList>
    </citation>
    <scope>NUCLEOTIDE SEQUENCE [LARGE SCALE GENOMIC DNA]</scope>
    <source>
        <strain evidence="6">CGMCC 1.18437</strain>
    </source>
</reference>
<reference evidence="3" key="4">
    <citation type="submission" date="2024-05" db="EMBL/GenBank/DDBJ databases">
        <authorList>
            <person name="Sun Q."/>
            <person name="Zhou Y."/>
        </authorList>
    </citation>
    <scope>NUCLEOTIDE SEQUENCE</scope>
    <source>
        <strain evidence="3">CGMCC 1.18437</strain>
    </source>
</reference>
<dbReference type="RefSeq" id="WP_184109724.1">
    <property type="nucleotide sequence ID" value="NZ_BNAJ01000001.1"/>
</dbReference>